<dbReference type="Gene3D" id="3.30.700.10">
    <property type="entry name" value="Glycoprotein, Type 4 Pilin"/>
    <property type="match status" value="1"/>
</dbReference>
<keyword evidence="3" id="KW-0488">Methylation</keyword>
<keyword evidence="6 7" id="KW-0472">Membrane</keyword>
<gene>
    <name evidence="8" type="ordered locus">Hoch_4154</name>
</gene>
<organism evidence="8 9">
    <name type="scientific">Haliangium ochraceum (strain DSM 14365 / JCM 11303 / SMP-2)</name>
    <dbReference type="NCBI Taxonomy" id="502025"/>
    <lineage>
        <taxon>Bacteria</taxon>
        <taxon>Pseudomonadati</taxon>
        <taxon>Myxococcota</taxon>
        <taxon>Polyangia</taxon>
        <taxon>Haliangiales</taxon>
        <taxon>Kofleriaceae</taxon>
        <taxon>Haliangium</taxon>
    </lineage>
</organism>
<dbReference type="HOGENOM" id="CLU_1473237_0_0_7"/>
<sequence length="183" mass="20001">MPRKRQRGFTLIEMMIVVAIVGVLASLAVYAYGKTTRHAKFEAEVNAMFAEFMIRQEEYAGEFGRYLSSNAANSESPTFPAVPVPESAAPFVLDVGTMPAEWIQLRIRPRKNEVYCGYAAVAGDPATGNSPGAIASSFGMTAAPNQNWFYVIAQCDYDGQGAPYTTYFMRGDVEGTLIQNKGQ</sequence>
<evidence type="ECO:0000313" key="9">
    <source>
        <dbReference type="Proteomes" id="UP000001880"/>
    </source>
</evidence>
<evidence type="ECO:0000256" key="4">
    <source>
        <dbReference type="ARBA" id="ARBA00022692"/>
    </source>
</evidence>
<evidence type="ECO:0000256" key="3">
    <source>
        <dbReference type="ARBA" id="ARBA00022481"/>
    </source>
</evidence>
<dbReference type="PANTHER" id="PTHR30093">
    <property type="entry name" value="GENERAL SECRETION PATHWAY PROTEIN G"/>
    <property type="match status" value="1"/>
</dbReference>
<dbReference type="EMBL" id="CP001804">
    <property type="protein sequence ID" value="ACY16652.1"/>
    <property type="molecule type" value="Genomic_DNA"/>
</dbReference>
<dbReference type="GO" id="GO:0015628">
    <property type="term" value="P:protein secretion by the type II secretion system"/>
    <property type="evidence" value="ECO:0007669"/>
    <property type="project" value="InterPro"/>
</dbReference>
<evidence type="ECO:0000256" key="6">
    <source>
        <dbReference type="ARBA" id="ARBA00023136"/>
    </source>
</evidence>
<dbReference type="SUPFAM" id="SSF54523">
    <property type="entry name" value="Pili subunits"/>
    <property type="match status" value="1"/>
</dbReference>
<dbReference type="RefSeq" id="WP_012829250.1">
    <property type="nucleotide sequence ID" value="NC_013440.1"/>
</dbReference>
<evidence type="ECO:0000256" key="7">
    <source>
        <dbReference type="SAM" id="Phobius"/>
    </source>
</evidence>
<dbReference type="STRING" id="502025.Hoch_4154"/>
<dbReference type="GO" id="GO:0015627">
    <property type="term" value="C:type II protein secretion system complex"/>
    <property type="evidence" value="ECO:0007669"/>
    <property type="project" value="InterPro"/>
</dbReference>
<dbReference type="AlphaFoldDB" id="D0LKT2"/>
<evidence type="ECO:0008006" key="10">
    <source>
        <dbReference type="Google" id="ProtNLM"/>
    </source>
</evidence>
<evidence type="ECO:0000313" key="8">
    <source>
        <dbReference type="EMBL" id="ACY16652.1"/>
    </source>
</evidence>
<accession>D0LKT2</accession>
<comment type="subcellular location">
    <subcellularLocation>
        <location evidence="1">Membrane</location>
        <topology evidence="1">Single-pass membrane protein</topology>
    </subcellularLocation>
</comment>
<dbReference type="PROSITE" id="PS00409">
    <property type="entry name" value="PROKAR_NTER_METHYL"/>
    <property type="match status" value="1"/>
</dbReference>
<feature type="transmembrane region" description="Helical" evidence="7">
    <location>
        <begin position="12"/>
        <end position="32"/>
    </location>
</feature>
<name>D0LKT2_HALO1</name>
<dbReference type="NCBIfam" id="TIGR02532">
    <property type="entry name" value="IV_pilin_GFxxxE"/>
    <property type="match status" value="1"/>
</dbReference>
<dbReference type="InterPro" id="IPR045584">
    <property type="entry name" value="Pilin-like"/>
</dbReference>
<evidence type="ECO:0000256" key="1">
    <source>
        <dbReference type="ARBA" id="ARBA00004167"/>
    </source>
</evidence>
<comment type="similarity">
    <text evidence="2">Belongs to the N-Me-Phe pilin family.</text>
</comment>
<dbReference type="PRINTS" id="PR00885">
    <property type="entry name" value="BCTERIALGSPH"/>
</dbReference>
<evidence type="ECO:0000256" key="2">
    <source>
        <dbReference type="ARBA" id="ARBA00005233"/>
    </source>
</evidence>
<dbReference type="eggNOG" id="COG4968">
    <property type="taxonomic scope" value="Bacteria"/>
</dbReference>
<proteinExistence type="inferred from homology"/>
<dbReference type="InterPro" id="IPR012902">
    <property type="entry name" value="N_methyl_site"/>
</dbReference>
<keyword evidence="5 7" id="KW-1133">Transmembrane helix</keyword>
<dbReference type="Proteomes" id="UP000001880">
    <property type="component" value="Chromosome"/>
</dbReference>
<reference evidence="8 9" key="1">
    <citation type="journal article" date="2010" name="Stand. Genomic Sci.">
        <title>Complete genome sequence of Haliangium ochraceum type strain (SMP-2).</title>
        <authorList>
            <consortium name="US DOE Joint Genome Institute (JGI-PGF)"/>
            <person name="Ivanova N."/>
            <person name="Daum C."/>
            <person name="Lang E."/>
            <person name="Abt B."/>
            <person name="Kopitz M."/>
            <person name="Saunders E."/>
            <person name="Lapidus A."/>
            <person name="Lucas S."/>
            <person name="Glavina Del Rio T."/>
            <person name="Nolan M."/>
            <person name="Tice H."/>
            <person name="Copeland A."/>
            <person name="Cheng J.F."/>
            <person name="Chen F."/>
            <person name="Bruce D."/>
            <person name="Goodwin L."/>
            <person name="Pitluck S."/>
            <person name="Mavromatis K."/>
            <person name="Pati A."/>
            <person name="Mikhailova N."/>
            <person name="Chen A."/>
            <person name="Palaniappan K."/>
            <person name="Land M."/>
            <person name="Hauser L."/>
            <person name="Chang Y.J."/>
            <person name="Jeffries C.D."/>
            <person name="Detter J.C."/>
            <person name="Brettin T."/>
            <person name="Rohde M."/>
            <person name="Goker M."/>
            <person name="Bristow J."/>
            <person name="Markowitz V."/>
            <person name="Eisen J.A."/>
            <person name="Hugenholtz P."/>
            <person name="Kyrpides N.C."/>
            <person name="Klenk H.P."/>
        </authorList>
    </citation>
    <scope>NUCLEOTIDE SEQUENCE [LARGE SCALE GENOMIC DNA]</scope>
    <source>
        <strain evidence="9">DSM 14365 / CIP 107738 / JCM 11303 / AJ 13395 / SMP-2</strain>
    </source>
</reference>
<protein>
    <recommendedName>
        <fullName evidence="10">Prepilin-type N-terminal cleavage/methylation domain-containing protein</fullName>
    </recommendedName>
</protein>
<evidence type="ECO:0000256" key="5">
    <source>
        <dbReference type="ARBA" id="ARBA00022989"/>
    </source>
</evidence>
<dbReference type="PANTHER" id="PTHR30093:SF34">
    <property type="entry name" value="PREPILIN PEPTIDASE-DEPENDENT PROTEIN D"/>
    <property type="match status" value="1"/>
</dbReference>
<dbReference type="InterPro" id="IPR002416">
    <property type="entry name" value="T2SS_protein-GspH"/>
</dbReference>
<dbReference type="GO" id="GO:0016020">
    <property type="term" value="C:membrane"/>
    <property type="evidence" value="ECO:0007669"/>
    <property type="project" value="UniProtKB-SubCell"/>
</dbReference>
<keyword evidence="9" id="KW-1185">Reference proteome</keyword>
<dbReference type="KEGG" id="hoh:Hoch_4154"/>
<keyword evidence="4 7" id="KW-0812">Transmembrane</keyword>
<dbReference type="Pfam" id="PF07963">
    <property type="entry name" value="N_methyl"/>
    <property type="match status" value="1"/>
</dbReference>